<keyword evidence="3" id="KW-1185">Reference proteome</keyword>
<proteinExistence type="predicted"/>
<organism evidence="2 3">
    <name type="scientific">Microvirga aerophila</name>
    <dbReference type="NCBI Taxonomy" id="670291"/>
    <lineage>
        <taxon>Bacteria</taxon>
        <taxon>Pseudomonadati</taxon>
        <taxon>Pseudomonadota</taxon>
        <taxon>Alphaproteobacteria</taxon>
        <taxon>Hyphomicrobiales</taxon>
        <taxon>Methylobacteriaceae</taxon>
        <taxon>Microvirga</taxon>
    </lineage>
</organism>
<dbReference type="RefSeq" id="WP_114189044.1">
    <property type="nucleotide sequence ID" value="NZ_BJYU01000327.1"/>
</dbReference>
<dbReference type="AlphaFoldDB" id="A0A512C4L4"/>
<sequence>MRQVLFGLAGVLVAGAVCAEEYSFSALIQDAYPDQTIIQCDGPRISGRVPIKGCTLRERAVAYPNHHRPLRSPGVACAAGHPIEFHPNGTLAECVLDAEQPVDVTGLGFNVPLRGCKGRVRFDKDGWLEC</sequence>
<evidence type="ECO:0000313" key="3">
    <source>
        <dbReference type="Proteomes" id="UP000321085"/>
    </source>
</evidence>
<evidence type="ECO:0000256" key="1">
    <source>
        <dbReference type="SAM" id="SignalP"/>
    </source>
</evidence>
<dbReference type="OrthoDB" id="9933736at2"/>
<name>A0A512C4L4_9HYPH</name>
<evidence type="ECO:0000313" key="2">
    <source>
        <dbReference type="EMBL" id="GEO19110.1"/>
    </source>
</evidence>
<feature type="signal peptide" evidence="1">
    <location>
        <begin position="1"/>
        <end position="19"/>
    </location>
</feature>
<comment type="caution">
    <text evidence="2">The sequence shown here is derived from an EMBL/GenBank/DDBJ whole genome shotgun (WGS) entry which is preliminary data.</text>
</comment>
<keyword evidence="1" id="KW-0732">Signal</keyword>
<dbReference type="EMBL" id="BJYU01000327">
    <property type="protein sequence ID" value="GEO19110.1"/>
    <property type="molecule type" value="Genomic_DNA"/>
</dbReference>
<gene>
    <name evidence="2" type="ORF">MAE02_68060</name>
</gene>
<evidence type="ECO:0008006" key="4">
    <source>
        <dbReference type="Google" id="ProtNLM"/>
    </source>
</evidence>
<protein>
    <recommendedName>
        <fullName evidence="4">Secreted protein</fullName>
    </recommendedName>
</protein>
<feature type="chain" id="PRO_5022114086" description="Secreted protein" evidence="1">
    <location>
        <begin position="20"/>
        <end position="130"/>
    </location>
</feature>
<dbReference type="Proteomes" id="UP000321085">
    <property type="component" value="Unassembled WGS sequence"/>
</dbReference>
<reference evidence="2 3" key="1">
    <citation type="submission" date="2019-07" db="EMBL/GenBank/DDBJ databases">
        <title>Whole genome shotgun sequence of Microvirga aerophila NBRC 106136.</title>
        <authorList>
            <person name="Hosoyama A."/>
            <person name="Uohara A."/>
            <person name="Ohji S."/>
            <person name="Ichikawa N."/>
        </authorList>
    </citation>
    <scope>NUCLEOTIDE SEQUENCE [LARGE SCALE GENOMIC DNA]</scope>
    <source>
        <strain evidence="2 3">NBRC 106136</strain>
    </source>
</reference>
<accession>A0A512C4L4</accession>